<comment type="caution">
    <text evidence="1">The sequence shown here is derived from an EMBL/GenBank/DDBJ whole genome shotgun (WGS) entry which is preliminary data.</text>
</comment>
<protein>
    <submittedName>
        <fullName evidence="1">Uncharacterized protein</fullName>
    </submittedName>
</protein>
<dbReference type="EMBL" id="SMBU01000007">
    <property type="protein sequence ID" value="TCV00899.1"/>
    <property type="molecule type" value="Genomic_DNA"/>
</dbReference>
<name>A0A4R3VBI8_ROSSA</name>
<dbReference type="RefSeq" id="WP_243655636.1">
    <property type="nucleotide sequence ID" value="NZ_CBCSGL010000043.1"/>
</dbReference>
<dbReference type="AlphaFoldDB" id="A0A4R3VBI8"/>
<organism evidence="1 2">
    <name type="scientific">Roseateles saccharophilus</name>
    <name type="common">Pseudomonas saccharophila</name>
    <dbReference type="NCBI Taxonomy" id="304"/>
    <lineage>
        <taxon>Bacteria</taxon>
        <taxon>Pseudomonadati</taxon>
        <taxon>Pseudomonadota</taxon>
        <taxon>Betaproteobacteria</taxon>
        <taxon>Burkholderiales</taxon>
        <taxon>Sphaerotilaceae</taxon>
        <taxon>Roseateles</taxon>
    </lineage>
</organism>
<proteinExistence type="predicted"/>
<evidence type="ECO:0000313" key="1">
    <source>
        <dbReference type="EMBL" id="TCV00899.1"/>
    </source>
</evidence>
<sequence length="78" mass="8673">MMNAVAPPLAPARRDALRDELPATVDLLRRRRAADIAEDDIEAYVALHWLEWHGGSLRLTTTGENLCKHLASQRTAAL</sequence>
<dbReference type="Proteomes" id="UP000295110">
    <property type="component" value="Unassembled WGS sequence"/>
</dbReference>
<reference evidence="1 2" key="1">
    <citation type="submission" date="2019-03" db="EMBL/GenBank/DDBJ databases">
        <title>Genomic Encyclopedia of Type Strains, Phase IV (KMG-IV): sequencing the most valuable type-strain genomes for metagenomic binning, comparative biology and taxonomic classification.</title>
        <authorList>
            <person name="Goeker M."/>
        </authorList>
    </citation>
    <scope>NUCLEOTIDE SEQUENCE [LARGE SCALE GENOMIC DNA]</scope>
    <source>
        <strain evidence="1 2">DSM 654</strain>
    </source>
</reference>
<evidence type="ECO:0000313" key="2">
    <source>
        <dbReference type="Proteomes" id="UP000295110"/>
    </source>
</evidence>
<keyword evidence="2" id="KW-1185">Reference proteome</keyword>
<gene>
    <name evidence="1" type="ORF">EV671_100728</name>
</gene>
<accession>A0A4R3VBI8</accession>